<evidence type="ECO:0000313" key="2">
    <source>
        <dbReference type="EMBL" id="PSR78217.1"/>
    </source>
</evidence>
<evidence type="ECO:0000313" key="3">
    <source>
        <dbReference type="Proteomes" id="UP000186601"/>
    </source>
</evidence>
<dbReference type="Proteomes" id="UP000186601">
    <property type="component" value="Unassembled WGS sequence"/>
</dbReference>
<evidence type="ECO:0000256" key="1">
    <source>
        <dbReference type="SAM" id="MobiDB-lite"/>
    </source>
</evidence>
<dbReference type="STRING" id="98765.A0A2R6NWY0"/>
<feature type="region of interest" description="Disordered" evidence="1">
    <location>
        <begin position="51"/>
        <end position="107"/>
    </location>
</feature>
<organism evidence="2 3">
    <name type="scientific">Hermanssonia centrifuga</name>
    <dbReference type="NCBI Taxonomy" id="98765"/>
    <lineage>
        <taxon>Eukaryota</taxon>
        <taxon>Fungi</taxon>
        <taxon>Dikarya</taxon>
        <taxon>Basidiomycota</taxon>
        <taxon>Agaricomycotina</taxon>
        <taxon>Agaricomycetes</taxon>
        <taxon>Polyporales</taxon>
        <taxon>Meruliaceae</taxon>
        <taxon>Hermanssonia</taxon>
    </lineage>
</organism>
<feature type="compositionally biased region" description="Basic and acidic residues" evidence="1">
    <location>
        <begin position="54"/>
        <end position="68"/>
    </location>
</feature>
<sequence length="146" mass="16199">MDLFTTDAKAKSKRLDLRSRVTCIADDSDFFILYSQDTMDDHLEHPHVVAKPLAPEELHEDHDEHSSGDEDEGPDWTKLPTVARPVIPKRGEKDFEPNVSGGSGLQRHVLDGARSAMFDALRTTRTTSSYVVHSAASLPGLMVTEQ</sequence>
<name>A0A2R6NWY0_9APHY</name>
<proteinExistence type="predicted"/>
<comment type="caution">
    <text evidence="2">The sequence shown here is derived from an EMBL/GenBank/DDBJ whole genome shotgun (WGS) entry which is preliminary data.</text>
</comment>
<reference evidence="2 3" key="1">
    <citation type="submission" date="2018-02" db="EMBL/GenBank/DDBJ databases">
        <title>Genome sequence of the basidiomycete white-rot fungus Phlebia centrifuga.</title>
        <authorList>
            <person name="Granchi Z."/>
            <person name="Peng M."/>
            <person name="de Vries R.P."/>
            <person name="Hilden K."/>
            <person name="Makela M.R."/>
            <person name="Grigoriev I."/>
            <person name="Riley R."/>
        </authorList>
    </citation>
    <scope>NUCLEOTIDE SEQUENCE [LARGE SCALE GENOMIC DNA]</scope>
    <source>
        <strain evidence="2 3">FBCC195</strain>
    </source>
</reference>
<dbReference type="OrthoDB" id="408683at2759"/>
<dbReference type="EMBL" id="MLYV02000755">
    <property type="protein sequence ID" value="PSR78217.1"/>
    <property type="molecule type" value="Genomic_DNA"/>
</dbReference>
<dbReference type="AlphaFoldDB" id="A0A2R6NWY0"/>
<gene>
    <name evidence="2" type="ORF">PHLCEN_2v7549</name>
</gene>
<keyword evidence="3" id="KW-1185">Reference proteome</keyword>
<accession>A0A2R6NWY0</accession>
<protein>
    <submittedName>
        <fullName evidence="2">Uncharacterized protein</fullName>
    </submittedName>
</protein>